<evidence type="ECO:0000256" key="4">
    <source>
        <dbReference type="ARBA" id="ARBA00022989"/>
    </source>
</evidence>
<dbReference type="PRINTS" id="PR00702">
    <property type="entry name" value="ACRIFLAVINRP"/>
</dbReference>
<evidence type="ECO:0000256" key="6">
    <source>
        <dbReference type="SAM" id="Phobius"/>
    </source>
</evidence>
<keyword evidence="5 6" id="KW-0472">Membrane</keyword>
<comment type="caution">
    <text evidence="8">The sequence shown here is derived from an EMBL/GenBank/DDBJ whole genome shotgun (WGS) entry which is preliminary data.</text>
</comment>
<evidence type="ECO:0000256" key="2">
    <source>
        <dbReference type="ARBA" id="ARBA00022475"/>
    </source>
</evidence>
<dbReference type="Gene3D" id="1.20.1640.10">
    <property type="entry name" value="Multidrug efflux transporter AcrB transmembrane domain"/>
    <property type="match status" value="2"/>
</dbReference>
<feature type="domain" description="SSD" evidence="7">
    <location>
        <begin position="287"/>
        <end position="414"/>
    </location>
</feature>
<feature type="transmembrane region" description="Helical" evidence="6">
    <location>
        <begin position="287"/>
        <end position="306"/>
    </location>
</feature>
<proteinExistence type="predicted"/>
<feature type="domain" description="SSD" evidence="7">
    <location>
        <begin position="692"/>
        <end position="819"/>
    </location>
</feature>
<dbReference type="InterPro" id="IPR004869">
    <property type="entry name" value="MMPL_dom"/>
</dbReference>
<dbReference type="Proteomes" id="UP001250932">
    <property type="component" value="Unassembled WGS sequence"/>
</dbReference>
<protein>
    <submittedName>
        <fullName evidence="8">MMPL family transporter</fullName>
    </submittedName>
</protein>
<comment type="subcellular location">
    <subcellularLocation>
        <location evidence="1">Cell membrane</location>
        <topology evidence="1">Multi-pass membrane protein</topology>
    </subcellularLocation>
</comment>
<dbReference type="SUPFAM" id="SSF82866">
    <property type="entry name" value="Multidrug efflux transporter AcrB transmembrane domain"/>
    <property type="match status" value="2"/>
</dbReference>
<reference evidence="8 9" key="1">
    <citation type="journal article" date="2023" name="ISME J.">
        <title>Cultivation and genomic characterization of novel and ubiquitous marine nitrite-oxidizing bacteria from the Nitrospirales.</title>
        <authorList>
            <person name="Mueller A.J."/>
            <person name="Daebeler A."/>
            <person name="Herbold C.W."/>
            <person name="Kirkegaard R.H."/>
            <person name="Daims H."/>
        </authorList>
    </citation>
    <scope>NUCLEOTIDE SEQUENCE [LARGE SCALE GENOMIC DNA]</scope>
    <source>
        <strain evidence="8 9">EB</strain>
    </source>
</reference>
<name>A0ABU3KBA1_9BACT</name>
<dbReference type="RefSeq" id="WP_313834299.1">
    <property type="nucleotide sequence ID" value="NZ_JAQOUE010000002.1"/>
</dbReference>
<dbReference type="InterPro" id="IPR000731">
    <property type="entry name" value="SSD"/>
</dbReference>
<dbReference type="InterPro" id="IPR050545">
    <property type="entry name" value="Mycobact_MmpL"/>
</dbReference>
<evidence type="ECO:0000256" key="3">
    <source>
        <dbReference type="ARBA" id="ARBA00022692"/>
    </source>
</evidence>
<feature type="transmembrane region" description="Helical" evidence="6">
    <location>
        <begin position="768"/>
        <end position="786"/>
    </location>
</feature>
<feature type="transmembrane region" description="Helical" evidence="6">
    <location>
        <begin position="263"/>
        <end position="280"/>
    </location>
</feature>
<evidence type="ECO:0000256" key="1">
    <source>
        <dbReference type="ARBA" id="ARBA00004651"/>
    </source>
</evidence>
<gene>
    <name evidence="8" type="ORF">PPG34_15235</name>
</gene>
<evidence type="ECO:0000313" key="9">
    <source>
        <dbReference type="Proteomes" id="UP001250932"/>
    </source>
</evidence>
<feature type="transmembrane region" description="Helical" evidence="6">
    <location>
        <begin position="446"/>
        <end position="465"/>
    </location>
</feature>
<keyword evidence="4 6" id="KW-1133">Transmembrane helix</keyword>
<organism evidence="8 9">
    <name type="scientific">Candidatus Nitronereus thalassa</name>
    <dbReference type="NCBI Taxonomy" id="3020898"/>
    <lineage>
        <taxon>Bacteria</taxon>
        <taxon>Pseudomonadati</taxon>
        <taxon>Nitrospirota</taxon>
        <taxon>Nitrospiria</taxon>
        <taxon>Nitrospirales</taxon>
        <taxon>Nitrospiraceae</taxon>
        <taxon>Candidatus Nitronereus</taxon>
    </lineage>
</organism>
<feature type="transmembrane region" description="Helical" evidence="6">
    <location>
        <begin position="669"/>
        <end position="687"/>
    </location>
</feature>
<feature type="transmembrane region" description="Helical" evidence="6">
    <location>
        <begin position="318"/>
        <end position="337"/>
    </location>
</feature>
<dbReference type="PANTHER" id="PTHR33406:SF12">
    <property type="entry name" value="BLR2997 PROTEIN"/>
    <property type="match status" value="1"/>
</dbReference>
<feature type="transmembrane region" description="Helical" evidence="6">
    <location>
        <begin position="389"/>
        <end position="415"/>
    </location>
</feature>
<evidence type="ECO:0000313" key="8">
    <source>
        <dbReference type="EMBL" id="MDT7043706.1"/>
    </source>
</evidence>
<feature type="transmembrane region" description="Helical" evidence="6">
    <location>
        <begin position="720"/>
        <end position="741"/>
    </location>
</feature>
<accession>A0ABU3KBA1</accession>
<feature type="transmembrane region" description="Helical" evidence="6">
    <location>
        <begin position="12"/>
        <end position="36"/>
    </location>
</feature>
<keyword evidence="3 6" id="KW-0812">Transmembrane</keyword>
<keyword evidence="9" id="KW-1185">Reference proteome</keyword>
<feature type="transmembrane region" description="Helical" evidence="6">
    <location>
        <begin position="792"/>
        <end position="820"/>
    </location>
</feature>
<dbReference type="PROSITE" id="PS50156">
    <property type="entry name" value="SSD"/>
    <property type="match status" value="2"/>
</dbReference>
<evidence type="ECO:0000256" key="5">
    <source>
        <dbReference type="ARBA" id="ARBA00023136"/>
    </source>
</evidence>
<dbReference type="EMBL" id="JAQOUE010000002">
    <property type="protein sequence ID" value="MDT7043706.1"/>
    <property type="molecule type" value="Genomic_DNA"/>
</dbReference>
<dbReference type="Pfam" id="PF03176">
    <property type="entry name" value="MMPL"/>
    <property type="match status" value="2"/>
</dbReference>
<keyword evidence="2" id="KW-1003">Cell membrane</keyword>
<dbReference type="PANTHER" id="PTHR33406">
    <property type="entry name" value="MEMBRANE PROTEIN MJ1562-RELATED"/>
    <property type="match status" value="1"/>
</dbReference>
<feature type="transmembrane region" description="Helical" evidence="6">
    <location>
        <begin position="364"/>
        <end position="383"/>
    </location>
</feature>
<feature type="transmembrane region" description="Helical" evidence="6">
    <location>
        <begin position="694"/>
        <end position="714"/>
    </location>
</feature>
<sequence length="831" mass="93570">MSFSSIGVYDKLVLARPVVTLLVVGLLAAVFGNFAFDFKLDASADSLVLENDEALRDYRSIRARYGSDDYLILTYSPEQSLFQSSVLDDLTQLRDSLDALPRIASVTSILDVPLIQSPPLTLSELSEGAPTLEDPTTDPTLARREFLSSPLYRNLLISPDGSTTALQISFDRDKIYYDLLNKRNQLREKRLQLKLSEKETRELATVSRRFNAYTSERLDQQAEDIATIRSIMDRHKGMAELHLGGVPMIVADSIAFIRHDLKVFGAGVLGFIIIILTIAFRNPRWVILSLMICLVTGLIMIGFLGFLDWRVTVVSSNFLSLLLIITLSLLVHLIVRYRELHEEHPHKDQRFLVKETIRTKVMPCVYTALTTMVAFGSLVFSDIRPVIDFGWMMVIGIMIAFVLAFTAFPAALMLFSPGKAASRRDFTETFTGFLAQGIRTYSKSTLLICAMLAVVCVVGMSRLSVQNRFIDYYKESTEIYQGMELIDQKLGGTTPLDVIIDAPNDWQAEQEPDITNDPFADETTGNAGITNSSYWFNSFKLDDIANMHAYLDNLSDTGKVLSLHTAFTMLQRLKRDGPLDDLFLSVLYNRLPQNMNETLIEPYFSEEGDQLRFSVRVYESDTSLNRQELLKKIRNHFVEEFGLNNNQVQLTGMMVLYNNMLQSLFRSQIVTLGFVFIAIFVMFMILFRSVKVATIAIIPNSLAAALVLGIMGWFKIPLDIMTITIAAISVGIAVDDTIHYVHRYKTEFQKDGDYWASVRRAHKSIGRAMHYTSLTITLGFSILALSEFVPTVYFGLLTGFAMVSALLVDLTLLPLLFVLFRPLGYKTSTSV</sequence>
<evidence type="ECO:0000259" key="7">
    <source>
        <dbReference type="PROSITE" id="PS50156"/>
    </source>
</evidence>
<dbReference type="InterPro" id="IPR001036">
    <property type="entry name" value="Acrflvin-R"/>
</dbReference>